<reference evidence="1 2" key="1">
    <citation type="journal article" date="2015" name="Genome Biol. Evol.">
        <title>Comparative Genomics of a Bacterivorous Green Alga Reveals Evolutionary Causalities and Consequences of Phago-Mixotrophic Mode of Nutrition.</title>
        <authorList>
            <person name="Burns J.A."/>
            <person name="Paasch A."/>
            <person name="Narechania A."/>
            <person name="Kim E."/>
        </authorList>
    </citation>
    <scope>NUCLEOTIDE SEQUENCE [LARGE SCALE GENOMIC DNA]</scope>
    <source>
        <strain evidence="1 2">PLY_AMNH</strain>
    </source>
</reference>
<keyword evidence="2" id="KW-1185">Reference proteome</keyword>
<gene>
    <name evidence="1" type="ORF">CYMTET_54820</name>
</gene>
<evidence type="ECO:0000313" key="2">
    <source>
        <dbReference type="Proteomes" id="UP001190700"/>
    </source>
</evidence>
<evidence type="ECO:0000313" key="1">
    <source>
        <dbReference type="EMBL" id="KAK3234941.1"/>
    </source>
</evidence>
<protein>
    <submittedName>
        <fullName evidence="1">Uncharacterized protein</fullName>
    </submittedName>
</protein>
<dbReference type="AlphaFoldDB" id="A0AAE0BE46"/>
<accession>A0AAE0BE46</accession>
<proteinExistence type="predicted"/>
<comment type="caution">
    <text evidence="1">The sequence shown here is derived from an EMBL/GenBank/DDBJ whole genome shotgun (WGS) entry which is preliminary data.</text>
</comment>
<dbReference type="EMBL" id="LGRX02035411">
    <property type="protein sequence ID" value="KAK3234941.1"/>
    <property type="molecule type" value="Genomic_DNA"/>
</dbReference>
<organism evidence="1 2">
    <name type="scientific">Cymbomonas tetramitiformis</name>
    <dbReference type="NCBI Taxonomy" id="36881"/>
    <lineage>
        <taxon>Eukaryota</taxon>
        <taxon>Viridiplantae</taxon>
        <taxon>Chlorophyta</taxon>
        <taxon>Pyramimonadophyceae</taxon>
        <taxon>Pyramimonadales</taxon>
        <taxon>Pyramimonadaceae</taxon>
        <taxon>Cymbomonas</taxon>
    </lineage>
</organism>
<name>A0AAE0BE46_9CHLO</name>
<dbReference type="Proteomes" id="UP001190700">
    <property type="component" value="Unassembled WGS sequence"/>
</dbReference>
<sequence>MANGAGQGAQSTASTVVPRVLDLVEVGVPRMEYVKGALLLVPDALSRRPDFVDEDPRKGLQEAGVLDEESDLPNKDPLSVLDAGDLFEDAPPSSPPKWISMMDSSWLAAVDVLVDAETAMEAAGEIGSLTPLAWILTLLTAPIVKPGLTRPLDLHDLRMDLRRDPWTYAMDLRQDPWTYIRSPEAP</sequence>